<organism evidence="2">
    <name type="scientific">Leifsonia sp. NPDC080035</name>
    <dbReference type="NCBI Taxonomy" id="3143936"/>
    <lineage>
        <taxon>Bacteria</taxon>
        <taxon>Bacillati</taxon>
        <taxon>Actinomycetota</taxon>
        <taxon>Actinomycetes</taxon>
        <taxon>Micrococcales</taxon>
        <taxon>Microbacteriaceae</taxon>
        <taxon>Leifsonia</taxon>
    </lineage>
</organism>
<protein>
    <submittedName>
        <fullName evidence="2">Uncharacterized protein</fullName>
    </submittedName>
</protein>
<accession>A0AAU7GBR5</accession>
<sequence>MLRPAVVLWWGIGLTVLGVVLGLALPWLLYNQQTPGAAMDQGMLVLLETAVRLLTGVAPLVGVAMIAAGIVMAYLKRLIERAPEHTFRLRGDGSTPPDAP</sequence>
<dbReference type="RefSeq" id="WP_348787481.1">
    <property type="nucleotide sequence ID" value="NZ_CP157390.1"/>
</dbReference>
<keyword evidence="1" id="KW-1133">Transmembrane helix</keyword>
<name>A0AAU7GBR5_9MICO</name>
<evidence type="ECO:0000313" key="2">
    <source>
        <dbReference type="EMBL" id="XBM47508.1"/>
    </source>
</evidence>
<feature type="transmembrane region" description="Helical" evidence="1">
    <location>
        <begin position="50"/>
        <end position="75"/>
    </location>
</feature>
<keyword evidence="1" id="KW-0812">Transmembrane</keyword>
<reference evidence="2" key="1">
    <citation type="submission" date="2024-05" db="EMBL/GenBank/DDBJ databases">
        <title>The Natural Products Discovery Center: Release of the First 8490 Sequenced Strains for Exploring Actinobacteria Biosynthetic Diversity.</title>
        <authorList>
            <person name="Kalkreuter E."/>
            <person name="Kautsar S.A."/>
            <person name="Yang D."/>
            <person name="Bader C.D."/>
            <person name="Teijaro C.N."/>
            <person name="Fluegel L."/>
            <person name="Davis C.M."/>
            <person name="Simpson J.R."/>
            <person name="Lauterbach L."/>
            <person name="Steele A.D."/>
            <person name="Gui C."/>
            <person name="Meng S."/>
            <person name="Li G."/>
            <person name="Viehrig K."/>
            <person name="Ye F."/>
            <person name="Su P."/>
            <person name="Kiefer A.F."/>
            <person name="Nichols A."/>
            <person name="Cepeda A.J."/>
            <person name="Yan W."/>
            <person name="Fan B."/>
            <person name="Jiang Y."/>
            <person name="Adhikari A."/>
            <person name="Zheng C.-J."/>
            <person name="Schuster L."/>
            <person name="Cowan T.M."/>
            <person name="Smanski M.J."/>
            <person name="Chevrette M.G."/>
            <person name="de Carvalho L.P.S."/>
            <person name="Shen B."/>
        </authorList>
    </citation>
    <scope>NUCLEOTIDE SEQUENCE</scope>
    <source>
        <strain evidence="2">NPDC080035</strain>
    </source>
</reference>
<dbReference type="AlphaFoldDB" id="A0AAU7GBR5"/>
<dbReference type="EMBL" id="CP157390">
    <property type="protein sequence ID" value="XBM47508.1"/>
    <property type="molecule type" value="Genomic_DNA"/>
</dbReference>
<keyword evidence="1" id="KW-0472">Membrane</keyword>
<proteinExistence type="predicted"/>
<gene>
    <name evidence="2" type="ORF">AAME72_15685</name>
</gene>
<feature type="transmembrane region" description="Helical" evidence="1">
    <location>
        <begin position="7"/>
        <end position="30"/>
    </location>
</feature>
<evidence type="ECO:0000256" key="1">
    <source>
        <dbReference type="SAM" id="Phobius"/>
    </source>
</evidence>